<protein>
    <submittedName>
        <fullName evidence="2">Uncharacterized protein</fullName>
    </submittedName>
</protein>
<evidence type="ECO:0000256" key="1">
    <source>
        <dbReference type="SAM" id="SignalP"/>
    </source>
</evidence>
<keyword evidence="3" id="KW-1185">Reference proteome</keyword>
<dbReference type="AlphaFoldDB" id="A0A0B1TGP0"/>
<keyword evidence="1" id="KW-0732">Signal</keyword>
<dbReference type="Proteomes" id="UP000053660">
    <property type="component" value="Unassembled WGS sequence"/>
</dbReference>
<feature type="chain" id="PRO_5002062586" evidence="1">
    <location>
        <begin position="25"/>
        <end position="114"/>
    </location>
</feature>
<proteinExistence type="predicted"/>
<accession>A0A0B1TGP0</accession>
<organism evidence="2 3">
    <name type="scientific">Oesophagostomum dentatum</name>
    <name type="common">Nodular worm</name>
    <dbReference type="NCBI Taxonomy" id="61180"/>
    <lineage>
        <taxon>Eukaryota</taxon>
        <taxon>Metazoa</taxon>
        <taxon>Ecdysozoa</taxon>
        <taxon>Nematoda</taxon>
        <taxon>Chromadorea</taxon>
        <taxon>Rhabditida</taxon>
        <taxon>Rhabditina</taxon>
        <taxon>Rhabditomorpha</taxon>
        <taxon>Strongyloidea</taxon>
        <taxon>Strongylidae</taxon>
        <taxon>Oesophagostomum</taxon>
    </lineage>
</organism>
<gene>
    <name evidence="2" type="ORF">OESDEN_03607</name>
</gene>
<evidence type="ECO:0000313" key="2">
    <source>
        <dbReference type="EMBL" id="KHJ96434.1"/>
    </source>
</evidence>
<dbReference type="EMBL" id="KN549671">
    <property type="protein sequence ID" value="KHJ96434.1"/>
    <property type="molecule type" value="Genomic_DNA"/>
</dbReference>
<feature type="signal peptide" evidence="1">
    <location>
        <begin position="1"/>
        <end position="24"/>
    </location>
</feature>
<sequence>MASVTMKRFSLLFLLVAASRRANARIAFDIAEEFPSMDFSDIVEEKEEEVASDRPAISFSFTTAPVLKQFVASAQIEVPQMAIPAEIEVPFASSESLLSSLLPYNTVCFGLPIT</sequence>
<evidence type="ECO:0000313" key="3">
    <source>
        <dbReference type="Proteomes" id="UP000053660"/>
    </source>
</evidence>
<name>A0A0B1TGP0_OESDE</name>
<feature type="non-terminal residue" evidence="2">
    <location>
        <position position="114"/>
    </location>
</feature>
<reference evidence="2 3" key="1">
    <citation type="submission" date="2014-03" db="EMBL/GenBank/DDBJ databases">
        <title>Draft genome of the hookworm Oesophagostomum dentatum.</title>
        <authorList>
            <person name="Mitreva M."/>
        </authorList>
    </citation>
    <scope>NUCLEOTIDE SEQUENCE [LARGE SCALE GENOMIC DNA]</scope>
    <source>
        <strain evidence="2 3">OD-Hann</strain>
    </source>
</reference>